<dbReference type="Pfam" id="PF00359">
    <property type="entry name" value="PTS_EIIA_2"/>
    <property type="match status" value="1"/>
</dbReference>
<dbReference type="InterPro" id="IPR002178">
    <property type="entry name" value="PTS_EIIA_type-2_dom"/>
</dbReference>
<evidence type="ECO:0000313" key="2">
    <source>
        <dbReference type="EMBL" id="SUZ63671.1"/>
    </source>
</evidence>
<organism evidence="2">
    <name type="scientific">marine metagenome</name>
    <dbReference type="NCBI Taxonomy" id="408172"/>
    <lineage>
        <taxon>unclassified sequences</taxon>
        <taxon>metagenomes</taxon>
        <taxon>ecological metagenomes</taxon>
    </lineage>
</organism>
<proteinExistence type="predicted"/>
<dbReference type="InterPro" id="IPR051541">
    <property type="entry name" value="PTS_SugarTrans_NitroReg"/>
</dbReference>
<dbReference type="SUPFAM" id="SSF55804">
    <property type="entry name" value="Phoshotransferase/anion transport protein"/>
    <property type="match status" value="1"/>
</dbReference>
<dbReference type="CDD" id="cd00211">
    <property type="entry name" value="PTS_IIA_fru"/>
    <property type="match status" value="1"/>
</dbReference>
<dbReference type="Gene3D" id="3.40.930.10">
    <property type="entry name" value="Mannitol-specific EII, Chain A"/>
    <property type="match status" value="1"/>
</dbReference>
<gene>
    <name evidence="2" type="ORF">METZ01_LOCUS16525</name>
</gene>
<dbReference type="GO" id="GO:0030295">
    <property type="term" value="F:protein kinase activator activity"/>
    <property type="evidence" value="ECO:0007669"/>
    <property type="project" value="TreeGrafter"/>
</dbReference>
<evidence type="ECO:0000259" key="1">
    <source>
        <dbReference type="PROSITE" id="PS51094"/>
    </source>
</evidence>
<accession>A0A381P9P6</accession>
<sequence length="154" mass="17264">MIDFISILPINCVRRDVDAASKKASIEVASELIAKTQGDIGARHLLEALMAREKLGSTNLGEGIAIPHCRHPDCRHPVASLLYLTNPISFDDQDVDLLFILVVPERETRLHLDLLAILARVFDLQPNAQDLRKAQDDRELYEVFQRQVAEALAE</sequence>
<dbReference type="PANTHER" id="PTHR47738:SF1">
    <property type="entry name" value="NITROGEN REGULATORY PROTEIN"/>
    <property type="match status" value="1"/>
</dbReference>
<dbReference type="PROSITE" id="PS51094">
    <property type="entry name" value="PTS_EIIA_TYPE_2"/>
    <property type="match status" value="1"/>
</dbReference>
<dbReference type="EMBL" id="UINC01000922">
    <property type="protein sequence ID" value="SUZ63671.1"/>
    <property type="molecule type" value="Genomic_DNA"/>
</dbReference>
<dbReference type="PANTHER" id="PTHR47738">
    <property type="entry name" value="PTS SYSTEM FRUCTOSE-LIKE EIIA COMPONENT-RELATED"/>
    <property type="match status" value="1"/>
</dbReference>
<dbReference type="AlphaFoldDB" id="A0A381P9P6"/>
<reference evidence="2" key="1">
    <citation type="submission" date="2018-05" db="EMBL/GenBank/DDBJ databases">
        <authorList>
            <person name="Lanie J.A."/>
            <person name="Ng W.-L."/>
            <person name="Kazmierczak K.M."/>
            <person name="Andrzejewski T.M."/>
            <person name="Davidsen T.M."/>
            <person name="Wayne K.J."/>
            <person name="Tettelin H."/>
            <person name="Glass J.I."/>
            <person name="Rusch D."/>
            <person name="Podicherti R."/>
            <person name="Tsui H.-C.T."/>
            <person name="Winkler M.E."/>
        </authorList>
    </citation>
    <scope>NUCLEOTIDE SEQUENCE</scope>
</reference>
<dbReference type="InterPro" id="IPR016152">
    <property type="entry name" value="PTrfase/Anion_transptr"/>
</dbReference>
<protein>
    <recommendedName>
        <fullName evidence="1">PTS EIIA type-2 domain-containing protein</fullName>
    </recommendedName>
</protein>
<feature type="domain" description="PTS EIIA type-2" evidence="1">
    <location>
        <begin position="6"/>
        <end position="147"/>
    </location>
</feature>
<name>A0A381P9P6_9ZZZZ</name>